<dbReference type="InterPro" id="IPR036761">
    <property type="entry name" value="TTHA0802/YceI-like_sf"/>
</dbReference>
<dbReference type="Gene3D" id="2.40.128.110">
    <property type="entry name" value="Lipid/polyisoprenoid-binding, YceI-like"/>
    <property type="match status" value="1"/>
</dbReference>
<dbReference type="Proteomes" id="UP000293562">
    <property type="component" value="Unassembled WGS sequence"/>
</dbReference>
<accession>A0A4Q7V931</accession>
<sequence>MPFRLIHIFSLLLFVFNNTAIAQNSIHLIPETSSIRVLGTSNVHDWEMYVEFQTETLDYEIPNNSLKKLKNIEFKIEGNQFKSKESAMEKKAHKAMDLSHFPYITFLLKKITIRNNKPASFNAVAFGTLIISGQSKDVKLPINGKILGSRKMNITGHIDLKMSDFKIKPPTAFFGAISTADEIKILYSIDFTSKQKISPEMLSSNLNP</sequence>
<protein>
    <submittedName>
        <fullName evidence="3">YceI-like domain-containing protein</fullName>
    </submittedName>
</protein>
<organism evidence="3 4">
    <name type="scientific">Ancylomarina subtilis</name>
    <dbReference type="NCBI Taxonomy" id="1639035"/>
    <lineage>
        <taxon>Bacteria</taxon>
        <taxon>Pseudomonadati</taxon>
        <taxon>Bacteroidota</taxon>
        <taxon>Bacteroidia</taxon>
        <taxon>Marinilabiliales</taxon>
        <taxon>Marinifilaceae</taxon>
        <taxon>Ancylomarina</taxon>
    </lineage>
</organism>
<name>A0A4Q7V931_9BACT</name>
<dbReference type="SUPFAM" id="SSF101874">
    <property type="entry name" value="YceI-like"/>
    <property type="match status" value="1"/>
</dbReference>
<evidence type="ECO:0000313" key="4">
    <source>
        <dbReference type="Proteomes" id="UP000293562"/>
    </source>
</evidence>
<dbReference type="EMBL" id="SHKN01000002">
    <property type="protein sequence ID" value="RZT93251.1"/>
    <property type="molecule type" value="Genomic_DNA"/>
</dbReference>
<feature type="signal peptide" evidence="1">
    <location>
        <begin position="1"/>
        <end position="22"/>
    </location>
</feature>
<keyword evidence="1" id="KW-0732">Signal</keyword>
<comment type="caution">
    <text evidence="3">The sequence shown here is derived from an EMBL/GenBank/DDBJ whole genome shotgun (WGS) entry which is preliminary data.</text>
</comment>
<proteinExistence type="predicted"/>
<reference evidence="3 4" key="1">
    <citation type="submission" date="2019-02" db="EMBL/GenBank/DDBJ databases">
        <title>Genomic Encyclopedia of Type Strains, Phase IV (KMG-IV): sequencing the most valuable type-strain genomes for metagenomic binning, comparative biology and taxonomic classification.</title>
        <authorList>
            <person name="Goeker M."/>
        </authorList>
    </citation>
    <scope>NUCLEOTIDE SEQUENCE [LARGE SCALE GENOMIC DNA]</scope>
    <source>
        <strain evidence="3 4">DSM 28825</strain>
    </source>
</reference>
<feature type="domain" description="Lipid/polyisoprenoid-binding YceI-like" evidence="2">
    <location>
        <begin position="47"/>
        <end position="190"/>
    </location>
</feature>
<dbReference type="InterPro" id="IPR007372">
    <property type="entry name" value="Lipid/polyisoprenoid-bd_YceI"/>
</dbReference>
<keyword evidence="4" id="KW-1185">Reference proteome</keyword>
<dbReference type="OrthoDB" id="9794147at2"/>
<gene>
    <name evidence="3" type="ORF">EV201_2403</name>
</gene>
<evidence type="ECO:0000256" key="1">
    <source>
        <dbReference type="SAM" id="SignalP"/>
    </source>
</evidence>
<feature type="chain" id="PRO_5020324685" evidence="1">
    <location>
        <begin position="23"/>
        <end position="208"/>
    </location>
</feature>
<dbReference type="AlphaFoldDB" id="A0A4Q7V931"/>
<evidence type="ECO:0000259" key="2">
    <source>
        <dbReference type="Pfam" id="PF04264"/>
    </source>
</evidence>
<evidence type="ECO:0000313" key="3">
    <source>
        <dbReference type="EMBL" id="RZT93251.1"/>
    </source>
</evidence>
<dbReference type="Pfam" id="PF04264">
    <property type="entry name" value="YceI"/>
    <property type="match status" value="1"/>
</dbReference>